<sequence>MKLSNNSIGILIFTILAAAVFFFMAKRPAVEGNALNFGVPISSQASSTPSTEDVTPKVEEAAKSEAVETDAVETPEVKAEPEENAEPETAPVEENAPATDSQPTTESAPVSEEAPVAEEVAPVVENAQDEATNTDNAGETPAAETSTTD</sequence>
<dbReference type="AlphaFoldDB" id="A0A4R1F8A9"/>
<comment type="caution">
    <text evidence="3">The sequence shown here is derived from an EMBL/GenBank/DDBJ whole genome shotgun (WGS) entry which is preliminary data.</text>
</comment>
<dbReference type="Proteomes" id="UP000294887">
    <property type="component" value="Unassembled WGS sequence"/>
</dbReference>
<feature type="transmembrane region" description="Helical" evidence="2">
    <location>
        <begin position="6"/>
        <end position="25"/>
    </location>
</feature>
<feature type="compositionally biased region" description="Basic and acidic residues" evidence="1">
    <location>
        <begin position="54"/>
        <end position="66"/>
    </location>
</feature>
<proteinExistence type="predicted"/>
<reference evidence="3 4" key="1">
    <citation type="submission" date="2019-03" db="EMBL/GenBank/DDBJ databases">
        <title>Genomic Encyclopedia of Type Strains, Phase IV (KMG-IV): sequencing the most valuable type-strain genomes for metagenomic binning, comparative biology and taxonomic classification.</title>
        <authorList>
            <person name="Goeker M."/>
        </authorList>
    </citation>
    <scope>NUCLEOTIDE SEQUENCE [LARGE SCALE GENOMIC DNA]</scope>
    <source>
        <strain evidence="3 4">DSM 24830</strain>
    </source>
</reference>
<gene>
    <name evidence="3" type="ORF">EV695_0833</name>
</gene>
<keyword evidence="2" id="KW-0472">Membrane</keyword>
<feature type="region of interest" description="Disordered" evidence="1">
    <location>
        <begin position="40"/>
        <end position="149"/>
    </location>
</feature>
<name>A0A4R1F8A9_9GAMM</name>
<evidence type="ECO:0000256" key="1">
    <source>
        <dbReference type="SAM" id="MobiDB-lite"/>
    </source>
</evidence>
<keyword evidence="2" id="KW-1133">Transmembrane helix</keyword>
<organism evidence="3 4">
    <name type="scientific">Cocleimonas flava</name>
    <dbReference type="NCBI Taxonomy" id="634765"/>
    <lineage>
        <taxon>Bacteria</taxon>
        <taxon>Pseudomonadati</taxon>
        <taxon>Pseudomonadota</taxon>
        <taxon>Gammaproteobacteria</taxon>
        <taxon>Thiotrichales</taxon>
        <taxon>Thiotrichaceae</taxon>
        <taxon>Cocleimonas</taxon>
    </lineage>
</organism>
<feature type="compositionally biased region" description="Low complexity" evidence="1">
    <location>
        <begin position="106"/>
        <end position="125"/>
    </location>
</feature>
<protein>
    <submittedName>
        <fullName evidence="3">Uncharacterized protein</fullName>
    </submittedName>
</protein>
<dbReference type="RefSeq" id="WP_131904636.1">
    <property type="nucleotide sequence ID" value="NZ_BAAAFU010000008.1"/>
</dbReference>
<evidence type="ECO:0000256" key="2">
    <source>
        <dbReference type="SAM" id="Phobius"/>
    </source>
</evidence>
<evidence type="ECO:0000313" key="3">
    <source>
        <dbReference type="EMBL" id="TCJ88972.1"/>
    </source>
</evidence>
<feature type="compositionally biased region" description="Polar residues" evidence="1">
    <location>
        <begin position="129"/>
        <end position="149"/>
    </location>
</feature>
<feature type="compositionally biased region" description="Polar residues" evidence="1">
    <location>
        <begin position="41"/>
        <end position="53"/>
    </location>
</feature>
<evidence type="ECO:0000313" key="4">
    <source>
        <dbReference type="Proteomes" id="UP000294887"/>
    </source>
</evidence>
<keyword evidence="4" id="KW-1185">Reference proteome</keyword>
<keyword evidence="2" id="KW-0812">Transmembrane</keyword>
<accession>A0A4R1F8A9</accession>
<dbReference type="EMBL" id="SMFQ01000002">
    <property type="protein sequence ID" value="TCJ88972.1"/>
    <property type="molecule type" value="Genomic_DNA"/>
</dbReference>
<feature type="compositionally biased region" description="Low complexity" evidence="1">
    <location>
        <begin position="87"/>
        <end position="99"/>
    </location>
</feature>